<dbReference type="GO" id="GO:0009073">
    <property type="term" value="P:aromatic amino acid family biosynthetic process"/>
    <property type="evidence" value="ECO:0007669"/>
    <property type="project" value="UniProtKB-KW"/>
</dbReference>
<keyword evidence="17 19" id="KW-0456">Lyase</keyword>
<dbReference type="Gene3D" id="3.40.50.1970">
    <property type="match status" value="1"/>
</dbReference>
<evidence type="ECO:0000256" key="12">
    <source>
        <dbReference type="ARBA" id="ARBA00022723"/>
    </source>
</evidence>
<dbReference type="InterPro" id="IPR030960">
    <property type="entry name" value="DHQS/DOIS_N"/>
</dbReference>
<keyword evidence="15 19" id="KW-0520">NAD</keyword>
<organism evidence="22 23">
    <name type="scientific">Microvirga tunisiensis</name>
    <dbReference type="NCBI Taxonomy" id="2108360"/>
    <lineage>
        <taxon>Bacteria</taxon>
        <taxon>Pseudomonadati</taxon>
        <taxon>Pseudomonadota</taxon>
        <taxon>Alphaproteobacteria</taxon>
        <taxon>Hyphomicrobiales</taxon>
        <taxon>Methylobacteriaceae</taxon>
        <taxon>Microvirga</taxon>
    </lineage>
</organism>
<keyword evidence="18 19" id="KW-0170">Cobalt</keyword>
<evidence type="ECO:0000256" key="13">
    <source>
        <dbReference type="ARBA" id="ARBA00022741"/>
    </source>
</evidence>
<dbReference type="EC" id="4.2.3.4" evidence="8 19"/>
<feature type="binding site" evidence="19">
    <location>
        <begin position="134"/>
        <end position="135"/>
    </location>
    <ligand>
        <name>NAD(+)</name>
        <dbReference type="ChEBI" id="CHEBI:57540"/>
    </ligand>
</feature>
<evidence type="ECO:0000256" key="6">
    <source>
        <dbReference type="ARBA" id="ARBA00004661"/>
    </source>
</evidence>
<sequence length="375" mass="39455">MESPSFITVPVPLGDRAYDILVGRGLIATAGSRIAALGARAAAIVTDEHVGPLYAEALARSLNDQGLRTSVTTLPPGEATKSYASLEQVCDAVLAARIERGDLVVALGGGVIGDLAGFAAAVVRRGVRFVQVPTSLLSQVDSSVGGKTGINSRHGKNLVGAFHQPSLVLADTALLDTLPIREMRAGYAEVAKYGLIDDERFFAWCEANWQGVFTGGPERDEAVAQSCRAKADVVVRDEHENGDRALLNLGHTFGHALERITRYDSARLVHGEGVAIGLALAFRFSASLGLCPAADAQRVEAHLSAAGLPTRLSHVPGGCGTADELLDAMAQDKKVKGGALTFILARRIGQSFIAPGIEADKVRTFLESELNPSRS</sequence>
<keyword evidence="12 19" id="KW-0479">Metal-binding</keyword>
<evidence type="ECO:0000256" key="19">
    <source>
        <dbReference type="HAMAP-Rule" id="MF_00110"/>
    </source>
</evidence>
<accession>A0A5N7MF39</accession>
<evidence type="ECO:0000256" key="4">
    <source>
        <dbReference type="ARBA" id="ARBA00003485"/>
    </source>
</evidence>
<evidence type="ECO:0000313" key="22">
    <source>
        <dbReference type="EMBL" id="MPR25525.1"/>
    </source>
</evidence>
<comment type="caution">
    <text evidence="19">Lacks conserved residue(s) required for the propagation of feature annotation.</text>
</comment>
<evidence type="ECO:0000256" key="17">
    <source>
        <dbReference type="ARBA" id="ARBA00023239"/>
    </source>
</evidence>
<protein>
    <recommendedName>
        <fullName evidence="9 19">3-dehydroquinate synthase</fullName>
        <shortName evidence="19">DHQS</shortName>
        <ecNumber evidence="8 19">4.2.3.4</ecNumber>
    </recommendedName>
</protein>
<feature type="binding site" evidence="19">
    <location>
        <begin position="110"/>
        <end position="114"/>
    </location>
    <ligand>
        <name>NAD(+)</name>
        <dbReference type="ChEBI" id="CHEBI:57540"/>
    </ligand>
</feature>
<dbReference type="InterPro" id="IPR030963">
    <property type="entry name" value="DHQ_synth_fam"/>
</dbReference>
<comment type="cofactor">
    <cofactor evidence="2 19">
        <name>NAD(+)</name>
        <dbReference type="ChEBI" id="CHEBI:57540"/>
    </cofactor>
</comment>
<dbReference type="GO" id="GO:0003856">
    <property type="term" value="F:3-dehydroquinate synthase activity"/>
    <property type="evidence" value="ECO:0007669"/>
    <property type="project" value="UniProtKB-UniRule"/>
</dbReference>
<dbReference type="InterPro" id="IPR050071">
    <property type="entry name" value="Dehydroquinate_synthase"/>
</dbReference>
<evidence type="ECO:0000256" key="14">
    <source>
        <dbReference type="ARBA" id="ARBA00022833"/>
    </source>
</evidence>
<name>A0A5N7MF39_9HYPH</name>
<dbReference type="OrthoDB" id="9806583at2"/>
<dbReference type="GO" id="GO:0008652">
    <property type="term" value="P:amino acid biosynthetic process"/>
    <property type="evidence" value="ECO:0007669"/>
    <property type="project" value="UniProtKB-KW"/>
</dbReference>
<keyword evidence="14 19" id="KW-0862">Zinc</keyword>
<proteinExistence type="inferred from homology"/>
<feature type="binding site" evidence="19">
    <location>
        <position position="251"/>
    </location>
    <ligand>
        <name>Zn(2+)</name>
        <dbReference type="ChEBI" id="CHEBI:29105"/>
    </ligand>
</feature>
<keyword evidence="10 19" id="KW-0963">Cytoplasm</keyword>
<dbReference type="GO" id="GO:0046872">
    <property type="term" value="F:metal ion binding"/>
    <property type="evidence" value="ECO:0007669"/>
    <property type="project" value="UniProtKB-KW"/>
</dbReference>
<evidence type="ECO:0000259" key="21">
    <source>
        <dbReference type="Pfam" id="PF24621"/>
    </source>
</evidence>
<dbReference type="Proteomes" id="UP000403266">
    <property type="component" value="Unassembled WGS sequence"/>
</dbReference>
<evidence type="ECO:0000256" key="16">
    <source>
        <dbReference type="ARBA" id="ARBA00023141"/>
    </source>
</evidence>
<comment type="subcellular location">
    <subcellularLocation>
        <location evidence="5 19">Cytoplasm</location>
    </subcellularLocation>
</comment>
<keyword evidence="11 19" id="KW-0028">Amino-acid biosynthesis</keyword>
<evidence type="ECO:0000256" key="2">
    <source>
        <dbReference type="ARBA" id="ARBA00001911"/>
    </source>
</evidence>
<dbReference type="UniPathway" id="UPA00053">
    <property type="reaction ID" value="UER00085"/>
</dbReference>
<evidence type="ECO:0000256" key="18">
    <source>
        <dbReference type="ARBA" id="ARBA00023285"/>
    </source>
</evidence>
<dbReference type="Pfam" id="PF01761">
    <property type="entry name" value="DHQ_synthase"/>
    <property type="match status" value="1"/>
</dbReference>
<dbReference type="NCBIfam" id="TIGR01357">
    <property type="entry name" value="aroB"/>
    <property type="match status" value="1"/>
</dbReference>
<dbReference type="HAMAP" id="MF_00110">
    <property type="entry name" value="DHQ_synthase"/>
    <property type="match status" value="1"/>
</dbReference>
<dbReference type="AlphaFoldDB" id="A0A5N7MF39"/>
<evidence type="ECO:0000256" key="11">
    <source>
        <dbReference type="ARBA" id="ARBA00022605"/>
    </source>
</evidence>
<keyword evidence="23" id="KW-1185">Reference proteome</keyword>
<evidence type="ECO:0000256" key="1">
    <source>
        <dbReference type="ARBA" id="ARBA00001393"/>
    </source>
</evidence>
<evidence type="ECO:0000256" key="3">
    <source>
        <dbReference type="ARBA" id="ARBA00001947"/>
    </source>
</evidence>
<comment type="catalytic activity">
    <reaction evidence="1 19">
        <text>7-phospho-2-dehydro-3-deoxy-D-arabino-heptonate = 3-dehydroquinate + phosphate</text>
        <dbReference type="Rhea" id="RHEA:21968"/>
        <dbReference type="ChEBI" id="CHEBI:32364"/>
        <dbReference type="ChEBI" id="CHEBI:43474"/>
        <dbReference type="ChEBI" id="CHEBI:58394"/>
        <dbReference type="EC" id="4.2.3.4"/>
    </reaction>
</comment>
<feature type="binding site" evidence="19">
    <location>
        <position position="189"/>
    </location>
    <ligand>
        <name>Zn(2+)</name>
        <dbReference type="ChEBI" id="CHEBI:29105"/>
    </ligand>
</feature>
<reference evidence="22 23" key="1">
    <citation type="journal article" date="2019" name="Syst. Appl. Microbiol.">
        <title>Microvirga tunisiensis sp. nov., a root nodule symbiotic bacterium isolated from Lupinus micranthus and L. luteus grown in Northern Tunisia.</title>
        <authorList>
            <person name="Msaddak A."/>
            <person name="Rejili M."/>
            <person name="Duran D."/>
            <person name="Mars M."/>
            <person name="Palacios J.M."/>
            <person name="Ruiz-Argueso T."/>
            <person name="Rey L."/>
            <person name="Imperial J."/>
        </authorList>
    </citation>
    <scope>NUCLEOTIDE SEQUENCE [LARGE SCALE GENOMIC DNA]</scope>
    <source>
        <strain evidence="22 23">Lmie10</strain>
    </source>
</reference>
<feature type="domain" description="3-dehydroquinate synthase N-terminal" evidence="20">
    <location>
        <begin position="73"/>
        <end position="184"/>
    </location>
</feature>
<comment type="similarity">
    <text evidence="7 19">Belongs to the sugar phosphate cyclases superfamily. Dehydroquinate synthase family.</text>
</comment>
<comment type="function">
    <text evidence="4 19">Catalyzes the conversion of 3-deoxy-D-arabino-heptulosonate 7-phosphate (DAHP) to dehydroquinate (DHQ).</text>
</comment>
<comment type="caution">
    <text evidence="22">The sequence shown here is derived from an EMBL/GenBank/DDBJ whole genome shotgun (WGS) entry which is preliminary data.</text>
</comment>
<comment type="pathway">
    <text evidence="6 19">Metabolic intermediate biosynthesis; chorismate biosynthesis; chorismate from D-erythrose 4-phosphate and phosphoenolpyruvate: step 2/7.</text>
</comment>
<feature type="binding site" evidence="19">
    <location>
        <position position="147"/>
    </location>
    <ligand>
        <name>NAD(+)</name>
        <dbReference type="ChEBI" id="CHEBI:57540"/>
    </ligand>
</feature>
<evidence type="ECO:0000259" key="20">
    <source>
        <dbReference type="Pfam" id="PF01761"/>
    </source>
</evidence>
<feature type="binding site" evidence="19">
    <location>
        <position position="156"/>
    </location>
    <ligand>
        <name>NAD(+)</name>
        <dbReference type="ChEBI" id="CHEBI:57540"/>
    </ligand>
</feature>
<keyword evidence="13 19" id="KW-0547">Nucleotide-binding</keyword>
<dbReference type="PANTHER" id="PTHR43622:SF7">
    <property type="entry name" value="3-DEHYDROQUINATE SYNTHASE, CHLOROPLASTIC"/>
    <property type="match status" value="1"/>
</dbReference>
<evidence type="ECO:0000256" key="9">
    <source>
        <dbReference type="ARBA" id="ARBA00017684"/>
    </source>
</evidence>
<dbReference type="GO" id="GO:0009423">
    <property type="term" value="P:chorismate biosynthetic process"/>
    <property type="evidence" value="ECO:0007669"/>
    <property type="project" value="UniProtKB-UniRule"/>
</dbReference>
<dbReference type="PANTHER" id="PTHR43622">
    <property type="entry name" value="3-DEHYDROQUINATE SYNTHASE"/>
    <property type="match status" value="1"/>
</dbReference>
<dbReference type="GO" id="GO:0000166">
    <property type="term" value="F:nucleotide binding"/>
    <property type="evidence" value="ECO:0007669"/>
    <property type="project" value="UniProtKB-KW"/>
</dbReference>
<dbReference type="InterPro" id="IPR016037">
    <property type="entry name" value="DHQ_synth_AroB"/>
</dbReference>
<dbReference type="SUPFAM" id="SSF56796">
    <property type="entry name" value="Dehydroquinate synthase-like"/>
    <property type="match status" value="1"/>
</dbReference>
<dbReference type="Gene3D" id="1.20.1090.10">
    <property type="entry name" value="Dehydroquinate synthase-like - alpha domain"/>
    <property type="match status" value="1"/>
</dbReference>
<gene>
    <name evidence="19" type="primary">aroB</name>
    <name evidence="22" type="ORF">FS320_09800</name>
</gene>
<dbReference type="PIRSF" id="PIRSF001455">
    <property type="entry name" value="DHQ_synth"/>
    <property type="match status" value="1"/>
</dbReference>
<dbReference type="Pfam" id="PF24621">
    <property type="entry name" value="DHQS_C"/>
    <property type="match status" value="1"/>
</dbReference>
<dbReference type="GO" id="GO:0005737">
    <property type="term" value="C:cytoplasm"/>
    <property type="evidence" value="ECO:0007669"/>
    <property type="project" value="UniProtKB-SubCell"/>
</dbReference>
<feature type="domain" description="3-dehydroquinate synthase C-terminal" evidence="21">
    <location>
        <begin position="186"/>
        <end position="335"/>
    </location>
</feature>
<evidence type="ECO:0000313" key="23">
    <source>
        <dbReference type="Proteomes" id="UP000403266"/>
    </source>
</evidence>
<evidence type="ECO:0000256" key="8">
    <source>
        <dbReference type="ARBA" id="ARBA00013031"/>
    </source>
</evidence>
<evidence type="ECO:0000256" key="15">
    <source>
        <dbReference type="ARBA" id="ARBA00023027"/>
    </source>
</evidence>
<evidence type="ECO:0000256" key="7">
    <source>
        <dbReference type="ARBA" id="ARBA00005412"/>
    </source>
</evidence>
<evidence type="ECO:0000256" key="10">
    <source>
        <dbReference type="ARBA" id="ARBA00022490"/>
    </source>
</evidence>
<keyword evidence="16 19" id="KW-0057">Aromatic amino acid biosynthesis</keyword>
<comment type="cofactor">
    <cofactor evidence="19">
        <name>Co(2+)</name>
        <dbReference type="ChEBI" id="CHEBI:48828"/>
    </cofactor>
    <cofactor evidence="19">
        <name>Zn(2+)</name>
        <dbReference type="ChEBI" id="CHEBI:29105"/>
    </cofactor>
    <text evidence="19">Binds 1 divalent metal cation per subunit. Can use either Co(2+) or Zn(2+).</text>
</comment>
<dbReference type="FunFam" id="3.40.50.1970:FF:000007">
    <property type="entry name" value="Pentafunctional AROM polypeptide"/>
    <property type="match status" value="1"/>
</dbReference>
<dbReference type="EMBL" id="VOSK01000025">
    <property type="protein sequence ID" value="MPR25525.1"/>
    <property type="molecule type" value="Genomic_DNA"/>
</dbReference>
<evidence type="ECO:0000256" key="5">
    <source>
        <dbReference type="ARBA" id="ARBA00004496"/>
    </source>
</evidence>
<dbReference type="InterPro" id="IPR056179">
    <property type="entry name" value="DHQS_C"/>
</dbReference>
<comment type="cofactor">
    <cofactor evidence="3">
        <name>Zn(2+)</name>
        <dbReference type="ChEBI" id="CHEBI:29105"/>
    </cofactor>
</comment>
<dbReference type="CDD" id="cd08195">
    <property type="entry name" value="DHQS"/>
    <property type="match status" value="1"/>
</dbReference>
<feature type="binding site" evidence="19">
    <location>
        <position position="270"/>
    </location>
    <ligand>
        <name>Zn(2+)</name>
        <dbReference type="ChEBI" id="CHEBI:29105"/>
    </ligand>
</feature>